<dbReference type="HOGENOM" id="CLU_630496_0_0_1"/>
<dbReference type="AlphaFoldDB" id="B4KLQ4"/>
<reference evidence="1 2" key="1">
    <citation type="journal article" date="2007" name="Nature">
        <title>Evolution of genes and genomes on the Drosophila phylogeny.</title>
        <authorList>
            <consortium name="Drosophila 12 Genomes Consortium"/>
            <person name="Clark A.G."/>
            <person name="Eisen M.B."/>
            <person name="Smith D.R."/>
            <person name="Bergman C.M."/>
            <person name="Oliver B."/>
            <person name="Markow T.A."/>
            <person name="Kaufman T.C."/>
            <person name="Kellis M."/>
            <person name="Gelbart W."/>
            <person name="Iyer V.N."/>
            <person name="Pollard D.A."/>
            <person name="Sackton T.B."/>
            <person name="Larracuente A.M."/>
            <person name="Singh N.D."/>
            <person name="Abad J.P."/>
            <person name="Abt D.N."/>
            <person name="Adryan B."/>
            <person name="Aguade M."/>
            <person name="Akashi H."/>
            <person name="Anderson W.W."/>
            <person name="Aquadro C.F."/>
            <person name="Ardell D.H."/>
            <person name="Arguello R."/>
            <person name="Artieri C.G."/>
            <person name="Barbash D.A."/>
            <person name="Barker D."/>
            <person name="Barsanti P."/>
            <person name="Batterham P."/>
            <person name="Batzoglou S."/>
            <person name="Begun D."/>
            <person name="Bhutkar A."/>
            <person name="Blanco E."/>
            <person name="Bosak S.A."/>
            <person name="Bradley R.K."/>
            <person name="Brand A.D."/>
            <person name="Brent M.R."/>
            <person name="Brooks A.N."/>
            <person name="Brown R.H."/>
            <person name="Butlin R.K."/>
            <person name="Caggese C."/>
            <person name="Calvi B.R."/>
            <person name="Bernardo de Carvalho A."/>
            <person name="Caspi A."/>
            <person name="Castrezana S."/>
            <person name="Celniker S.E."/>
            <person name="Chang J.L."/>
            <person name="Chapple C."/>
            <person name="Chatterji S."/>
            <person name="Chinwalla A."/>
            <person name="Civetta A."/>
            <person name="Clifton S.W."/>
            <person name="Comeron J.M."/>
            <person name="Costello J.C."/>
            <person name="Coyne J.A."/>
            <person name="Daub J."/>
            <person name="David R.G."/>
            <person name="Delcher A.L."/>
            <person name="Delehaunty K."/>
            <person name="Do C.B."/>
            <person name="Ebling H."/>
            <person name="Edwards K."/>
            <person name="Eickbush T."/>
            <person name="Evans J.D."/>
            <person name="Filipski A."/>
            <person name="Findeiss S."/>
            <person name="Freyhult E."/>
            <person name="Fulton L."/>
            <person name="Fulton R."/>
            <person name="Garcia A.C."/>
            <person name="Gardiner A."/>
            <person name="Garfield D.A."/>
            <person name="Garvin B.E."/>
            <person name="Gibson G."/>
            <person name="Gilbert D."/>
            <person name="Gnerre S."/>
            <person name="Godfrey J."/>
            <person name="Good R."/>
            <person name="Gotea V."/>
            <person name="Gravely B."/>
            <person name="Greenberg A.J."/>
            <person name="Griffiths-Jones S."/>
            <person name="Gross S."/>
            <person name="Guigo R."/>
            <person name="Gustafson E.A."/>
            <person name="Haerty W."/>
            <person name="Hahn M.W."/>
            <person name="Halligan D.L."/>
            <person name="Halpern A.L."/>
            <person name="Halter G.M."/>
            <person name="Han M.V."/>
            <person name="Heger A."/>
            <person name="Hillier L."/>
            <person name="Hinrichs A.S."/>
            <person name="Holmes I."/>
            <person name="Hoskins R.A."/>
            <person name="Hubisz M.J."/>
            <person name="Hultmark D."/>
            <person name="Huntley M.A."/>
            <person name="Jaffe D.B."/>
            <person name="Jagadeeshan S."/>
            <person name="Jeck W.R."/>
            <person name="Johnson J."/>
            <person name="Jones C.D."/>
            <person name="Jordan W.C."/>
            <person name="Karpen G.H."/>
            <person name="Kataoka E."/>
            <person name="Keightley P.D."/>
            <person name="Kheradpour P."/>
            <person name="Kirkness E.F."/>
            <person name="Koerich L.B."/>
            <person name="Kristiansen K."/>
            <person name="Kudrna D."/>
            <person name="Kulathinal R.J."/>
            <person name="Kumar S."/>
            <person name="Kwok R."/>
            <person name="Lander E."/>
            <person name="Langley C.H."/>
            <person name="Lapoint R."/>
            <person name="Lazzaro B.P."/>
            <person name="Lee S.J."/>
            <person name="Levesque L."/>
            <person name="Li R."/>
            <person name="Lin C.F."/>
            <person name="Lin M.F."/>
            <person name="Lindblad-Toh K."/>
            <person name="Llopart A."/>
            <person name="Long M."/>
            <person name="Low L."/>
            <person name="Lozovsky E."/>
            <person name="Lu J."/>
            <person name="Luo M."/>
            <person name="Machado C.A."/>
            <person name="Makalowski W."/>
            <person name="Marzo M."/>
            <person name="Matsuda M."/>
            <person name="Matzkin L."/>
            <person name="McAllister B."/>
            <person name="McBride C.S."/>
            <person name="McKernan B."/>
            <person name="McKernan K."/>
            <person name="Mendez-Lago M."/>
            <person name="Minx P."/>
            <person name="Mollenhauer M.U."/>
            <person name="Montooth K."/>
            <person name="Mount S.M."/>
            <person name="Mu X."/>
            <person name="Myers E."/>
            <person name="Negre B."/>
            <person name="Newfeld S."/>
            <person name="Nielsen R."/>
            <person name="Noor M.A."/>
            <person name="O'Grady P."/>
            <person name="Pachter L."/>
            <person name="Papaceit M."/>
            <person name="Parisi M.J."/>
            <person name="Parisi M."/>
            <person name="Parts L."/>
            <person name="Pedersen J.S."/>
            <person name="Pesole G."/>
            <person name="Phillippy A.M."/>
            <person name="Ponting C.P."/>
            <person name="Pop M."/>
            <person name="Porcelli D."/>
            <person name="Powell J.R."/>
            <person name="Prohaska S."/>
            <person name="Pruitt K."/>
            <person name="Puig M."/>
            <person name="Quesneville H."/>
            <person name="Ram K.R."/>
            <person name="Rand D."/>
            <person name="Rasmussen M.D."/>
            <person name="Reed L.K."/>
            <person name="Reenan R."/>
            <person name="Reily A."/>
            <person name="Remington K.A."/>
            <person name="Rieger T.T."/>
            <person name="Ritchie M.G."/>
            <person name="Robin C."/>
            <person name="Rogers Y.H."/>
            <person name="Rohde C."/>
            <person name="Rozas J."/>
            <person name="Rubenfield M.J."/>
            <person name="Ruiz A."/>
            <person name="Russo S."/>
            <person name="Salzberg S.L."/>
            <person name="Sanchez-Gracia A."/>
            <person name="Saranga D.J."/>
            <person name="Sato H."/>
            <person name="Schaeffer S.W."/>
            <person name="Schatz M.C."/>
            <person name="Schlenke T."/>
            <person name="Schwartz R."/>
            <person name="Segarra C."/>
            <person name="Singh R.S."/>
            <person name="Sirot L."/>
            <person name="Sirota M."/>
            <person name="Sisneros N.B."/>
            <person name="Smith C.D."/>
            <person name="Smith T.F."/>
            <person name="Spieth J."/>
            <person name="Stage D.E."/>
            <person name="Stark A."/>
            <person name="Stephan W."/>
            <person name="Strausberg R.L."/>
            <person name="Strempel S."/>
            <person name="Sturgill D."/>
            <person name="Sutton G."/>
            <person name="Sutton G.G."/>
            <person name="Tao W."/>
            <person name="Teichmann S."/>
            <person name="Tobari Y.N."/>
            <person name="Tomimura Y."/>
            <person name="Tsolas J.M."/>
            <person name="Valente V.L."/>
            <person name="Venter E."/>
            <person name="Venter J.C."/>
            <person name="Vicario S."/>
            <person name="Vieira F.G."/>
            <person name="Vilella A.J."/>
            <person name="Villasante A."/>
            <person name="Walenz B."/>
            <person name="Wang J."/>
            <person name="Wasserman M."/>
            <person name="Watts T."/>
            <person name="Wilson D."/>
            <person name="Wilson R.K."/>
            <person name="Wing R.A."/>
            <person name="Wolfner M.F."/>
            <person name="Wong A."/>
            <person name="Wong G.K."/>
            <person name="Wu C.I."/>
            <person name="Wu G."/>
            <person name="Yamamoto D."/>
            <person name="Yang H.P."/>
            <person name="Yang S.P."/>
            <person name="Yorke J.A."/>
            <person name="Yoshida K."/>
            <person name="Zdobnov E."/>
            <person name="Zhang P."/>
            <person name="Zhang Y."/>
            <person name="Zimin A.V."/>
            <person name="Baldwin J."/>
            <person name="Abdouelleil A."/>
            <person name="Abdulkadir J."/>
            <person name="Abebe A."/>
            <person name="Abera B."/>
            <person name="Abreu J."/>
            <person name="Acer S.C."/>
            <person name="Aftuck L."/>
            <person name="Alexander A."/>
            <person name="An P."/>
            <person name="Anderson E."/>
            <person name="Anderson S."/>
            <person name="Arachi H."/>
            <person name="Azer M."/>
            <person name="Bachantsang P."/>
            <person name="Barry A."/>
            <person name="Bayul T."/>
            <person name="Berlin A."/>
            <person name="Bessette D."/>
            <person name="Bloom T."/>
            <person name="Blye J."/>
            <person name="Boguslavskiy L."/>
            <person name="Bonnet C."/>
            <person name="Boukhgalter B."/>
            <person name="Bourzgui I."/>
            <person name="Brown A."/>
            <person name="Cahill P."/>
            <person name="Channer S."/>
            <person name="Cheshatsang Y."/>
            <person name="Chuda L."/>
            <person name="Citroen M."/>
            <person name="Collymore A."/>
            <person name="Cooke P."/>
            <person name="Costello M."/>
            <person name="D'Aco K."/>
            <person name="Daza R."/>
            <person name="De Haan G."/>
            <person name="DeGray S."/>
            <person name="DeMaso C."/>
            <person name="Dhargay N."/>
            <person name="Dooley K."/>
            <person name="Dooley E."/>
            <person name="Doricent M."/>
            <person name="Dorje P."/>
            <person name="Dorjee K."/>
            <person name="Dupes A."/>
            <person name="Elong R."/>
            <person name="Falk J."/>
            <person name="Farina A."/>
            <person name="Faro S."/>
            <person name="Ferguson D."/>
            <person name="Fisher S."/>
            <person name="Foley C.D."/>
            <person name="Franke A."/>
            <person name="Friedrich D."/>
            <person name="Gadbois L."/>
            <person name="Gearin G."/>
            <person name="Gearin C.R."/>
            <person name="Giannoukos G."/>
            <person name="Goode T."/>
            <person name="Graham J."/>
            <person name="Grandbois E."/>
            <person name="Grewal S."/>
            <person name="Gyaltsen K."/>
            <person name="Hafez N."/>
            <person name="Hagos B."/>
            <person name="Hall J."/>
            <person name="Henson C."/>
            <person name="Hollinger A."/>
            <person name="Honan T."/>
            <person name="Huard M.D."/>
            <person name="Hughes L."/>
            <person name="Hurhula B."/>
            <person name="Husby M.E."/>
            <person name="Kamat A."/>
            <person name="Kanga B."/>
            <person name="Kashin S."/>
            <person name="Khazanovich D."/>
            <person name="Kisner P."/>
            <person name="Lance K."/>
            <person name="Lara M."/>
            <person name="Lee W."/>
            <person name="Lennon N."/>
            <person name="Letendre F."/>
            <person name="LeVine R."/>
            <person name="Lipovsky A."/>
            <person name="Liu X."/>
            <person name="Liu J."/>
            <person name="Liu S."/>
            <person name="Lokyitsang T."/>
            <person name="Lokyitsang Y."/>
            <person name="Lubonja R."/>
            <person name="Lui A."/>
            <person name="MacDonald P."/>
            <person name="Magnisalis V."/>
            <person name="Maru K."/>
            <person name="Matthews C."/>
            <person name="McCusker W."/>
            <person name="McDonough S."/>
            <person name="Mehta T."/>
            <person name="Meldrim J."/>
            <person name="Meneus L."/>
            <person name="Mihai O."/>
            <person name="Mihalev A."/>
            <person name="Mihova T."/>
            <person name="Mittelman R."/>
            <person name="Mlenga V."/>
            <person name="Montmayeur A."/>
            <person name="Mulrain L."/>
            <person name="Navidi A."/>
            <person name="Naylor J."/>
            <person name="Negash T."/>
            <person name="Nguyen T."/>
            <person name="Nguyen N."/>
            <person name="Nicol R."/>
            <person name="Norbu C."/>
            <person name="Norbu N."/>
            <person name="Novod N."/>
            <person name="O'Neill B."/>
            <person name="Osman S."/>
            <person name="Markiewicz E."/>
            <person name="Oyono O.L."/>
            <person name="Patti C."/>
            <person name="Phunkhang P."/>
            <person name="Pierre F."/>
            <person name="Priest M."/>
            <person name="Raghuraman S."/>
            <person name="Rege F."/>
            <person name="Reyes R."/>
            <person name="Rise C."/>
            <person name="Rogov P."/>
            <person name="Ross K."/>
            <person name="Ryan E."/>
            <person name="Settipalli S."/>
            <person name="Shea T."/>
            <person name="Sherpa N."/>
            <person name="Shi L."/>
            <person name="Shih D."/>
            <person name="Sparrow T."/>
            <person name="Spaulding J."/>
            <person name="Stalker J."/>
            <person name="Stange-Thomann N."/>
            <person name="Stavropoulos S."/>
            <person name="Stone C."/>
            <person name="Strader C."/>
            <person name="Tesfaye S."/>
            <person name="Thomson T."/>
            <person name="Thoulutsang Y."/>
            <person name="Thoulutsang D."/>
            <person name="Topham K."/>
            <person name="Topping I."/>
            <person name="Tsamla T."/>
            <person name="Vassiliev H."/>
            <person name="Vo A."/>
            <person name="Wangchuk T."/>
            <person name="Wangdi T."/>
            <person name="Weiand M."/>
            <person name="Wilkinson J."/>
            <person name="Wilson A."/>
            <person name="Yadav S."/>
            <person name="Young G."/>
            <person name="Yu Q."/>
            <person name="Zembek L."/>
            <person name="Zhong D."/>
            <person name="Zimmer A."/>
            <person name="Zwirko Z."/>
            <person name="Jaffe D.B."/>
            <person name="Alvarez P."/>
            <person name="Brockman W."/>
            <person name="Butler J."/>
            <person name="Chin C."/>
            <person name="Gnerre S."/>
            <person name="Grabherr M."/>
            <person name="Kleber M."/>
            <person name="Mauceli E."/>
            <person name="MacCallum I."/>
        </authorList>
    </citation>
    <scope>NUCLEOTIDE SEQUENCE [LARGE SCALE GENOMIC DNA]</scope>
    <source>
        <strain evidence="2">Tucson 15081-1352.22</strain>
    </source>
</reference>
<organism evidence="1 2">
    <name type="scientific">Drosophila mojavensis</name>
    <name type="common">Fruit fly</name>
    <dbReference type="NCBI Taxonomy" id="7230"/>
    <lineage>
        <taxon>Eukaryota</taxon>
        <taxon>Metazoa</taxon>
        <taxon>Ecdysozoa</taxon>
        <taxon>Arthropoda</taxon>
        <taxon>Hexapoda</taxon>
        <taxon>Insecta</taxon>
        <taxon>Pterygota</taxon>
        <taxon>Neoptera</taxon>
        <taxon>Endopterygota</taxon>
        <taxon>Diptera</taxon>
        <taxon>Brachycera</taxon>
        <taxon>Muscomorpha</taxon>
        <taxon>Ephydroidea</taxon>
        <taxon>Drosophilidae</taxon>
        <taxon>Drosophila</taxon>
    </lineage>
</organism>
<dbReference type="OrthoDB" id="8032356at2759"/>
<dbReference type="Proteomes" id="UP000009192">
    <property type="component" value="Unassembled WGS sequence"/>
</dbReference>
<dbReference type="KEGG" id="dmo:Dmoj_GI19423"/>
<proteinExistence type="predicted"/>
<protein>
    <submittedName>
        <fullName evidence="1">Uncharacterized protein</fullName>
    </submittedName>
</protein>
<sequence length="746" mass="85646">MNADTEGDSEVCITFDELRCFDVEDIPTCVSVKSALTICEKSVADLSAKTVEVLSLWLRKLLRGYLNDDECNIQIFKCLYEWLMSLKDDVTPENKEACADFILLLTDAVDFAEWAKVKLLATGERLMHVTVFLLMAIVYSCLEMCNEYHVEALKEHESKAIELHLNVLNMLGNITNSSTRVHPRVTPLLRHMIEIADFLSLNPTHLNAFVKTSKTMTAICAHYNSMEASQDEMKAMPEWMQDTLLHLCDTVLNQLETVNDQSSSVHEEQMKVIHVYLIMIHKLLSTGAKHMDTNVLEGLFLILSGGESKPNPDINPEIQSLKAKYMNPFIMQLYKLLYQHEDFQKYLIACLTEWANAKIAYDDICLDYVNACIIDDTELNELTYQTLYAIFDYFCKDAGNFCNAARYKNILEVFASLVHVTCCAELFNYFCCGLFADDIIRSQMSADVLMLSYRLEEQQCGWTENALTAVTKYWIKCNNSYAVFSQNPSQLHVERMLKYFHNLKELHEQPVFNLHNYRQISCVFANKIDKHHLWVMKLQRLFQSPLNDIEQYYEILALISLVSTSSKYWLLNLPTGLKELLVRGTYERLNNVFFKLALNTDSASRLLILETLMPAKSVATSCWYGQRFLHMCQKSGNPKIISLTEQHVPAPELRPLLDMIQPSYSCPKPNTDSLQINYNNLAYKSKQPHRCTQSNLKRKRSEYDSKNILGQLQLNAQQLSSVELDATDLKQLSGVVKTLQDILTKQ</sequence>
<accession>B4KLQ4</accession>
<evidence type="ECO:0000313" key="1">
    <source>
        <dbReference type="EMBL" id="EDW08690.2"/>
    </source>
</evidence>
<dbReference type="EMBL" id="CH933808">
    <property type="protein sequence ID" value="EDW08690.2"/>
    <property type="molecule type" value="Genomic_DNA"/>
</dbReference>
<gene>
    <name evidence="1" type="primary">Dmoj\GI19423</name>
    <name evidence="1" type="ORF">Dmoj_GI19423</name>
</gene>
<keyword evidence="2" id="KW-1185">Reference proteome</keyword>
<dbReference type="FunCoup" id="B4KLQ4">
    <property type="interactions" value="61"/>
</dbReference>
<dbReference type="InParanoid" id="B4KLQ4"/>
<evidence type="ECO:0000313" key="2">
    <source>
        <dbReference type="Proteomes" id="UP000009192"/>
    </source>
</evidence>
<name>B4KLQ4_DROMO</name>
<dbReference type="eggNOG" id="ENOG502TDAD">
    <property type="taxonomic scope" value="Eukaryota"/>
</dbReference>